<dbReference type="EC" id="3.2.1.3" evidence="3"/>
<comment type="similarity">
    <text evidence="2">Belongs to the glycosyl hydrolase 15 family.</text>
</comment>
<dbReference type="EMBL" id="SELW01000657">
    <property type="protein sequence ID" value="TID14863.1"/>
    <property type="molecule type" value="Genomic_DNA"/>
</dbReference>
<organism evidence="12 13">
    <name type="scientific">Pichia inconspicua</name>
    <dbReference type="NCBI Taxonomy" id="52247"/>
    <lineage>
        <taxon>Eukaryota</taxon>
        <taxon>Fungi</taxon>
        <taxon>Dikarya</taxon>
        <taxon>Ascomycota</taxon>
        <taxon>Saccharomycotina</taxon>
        <taxon>Pichiomycetes</taxon>
        <taxon>Pichiales</taxon>
        <taxon>Pichiaceae</taxon>
        <taxon>Pichia</taxon>
    </lineage>
</organism>
<dbReference type="Proteomes" id="UP000307173">
    <property type="component" value="Unassembled WGS sequence"/>
</dbReference>
<dbReference type="OrthoDB" id="6123450at2759"/>
<dbReference type="InterPro" id="IPR012341">
    <property type="entry name" value="6hp_glycosidase-like_sf"/>
</dbReference>
<feature type="signal peptide" evidence="10">
    <location>
        <begin position="1"/>
        <end position="24"/>
    </location>
</feature>
<evidence type="ECO:0000256" key="8">
    <source>
        <dbReference type="ARBA" id="ARBA00033442"/>
    </source>
</evidence>
<keyword evidence="10" id="KW-0732">Signal</keyword>
<evidence type="ECO:0000313" key="12">
    <source>
        <dbReference type="EMBL" id="TID14863.1"/>
    </source>
</evidence>
<dbReference type="SUPFAM" id="SSF48208">
    <property type="entry name" value="Six-hairpin glycosidases"/>
    <property type="match status" value="1"/>
</dbReference>
<dbReference type="Gene3D" id="1.50.10.10">
    <property type="match status" value="1"/>
</dbReference>
<protein>
    <recommendedName>
        <fullName evidence="3">glucan 1,4-alpha-glucosidase</fullName>
        <ecNumber evidence="3">3.2.1.3</ecNumber>
    </recommendedName>
    <alternativeName>
        <fullName evidence="9">1,4-alpha-D-glucan glucohydrolase</fullName>
    </alternativeName>
    <alternativeName>
        <fullName evidence="8">Glucan 1,4-alpha-glucosidase</fullName>
    </alternativeName>
</protein>
<accession>A0A4T0WVJ2</accession>
<evidence type="ECO:0000313" key="13">
    <source>
        <dbReference type="Proteomes" id="UP000307173"/>
    </source>
</evidence>
<dbReference type="GO" id="GO:0000272">
    <property type="term" value="P:polysaccharide catabolic process"/>
    <property type="evidence" value="ECO:0007669"/>
    <property type="project" value="UniProtKB-KW"/>
</dbReference>
<evidence type="ECO:0000256" key="9">
    <source>
        <dbReference type="ARBA" id="ARBA00033473"/>
    </source>
</evidence>
<name>A0A4T0WVJ2_9ASCO</name>
<evidence type="ECO:0000256" key="3">
    <source>
        <dbReference type="ARBA" id="ARBA00012593"/>
    </source>
</evidence>
<dbReference type="InterPro" id="IPR008928">
    <property type="entry name" value="6-hairpin_glycosidase_sf"/>
</dbReference>
<evidence type="ECO:0000256" key="2">
    <source>
        <dbReference type="ARBA" id="ARBA00006188"/>
    </source>
</evidence>
<keyword evidence="5" id="KW-0119">Carbohydrate metabolism</keyword>
<comment type="caution">
    <text evidence="12">The sequence shown here is derived from an EMBL/GenBank/DDBJ whole genome shotgun (WGS) entry which is preliminary data.</text>
</comment>
<dbReference type="PANTHER" id="PTHR31616:SF9">
    <property type="entry name" value="GLUCOAMYLASE, INTRACELLULAR SPORULATION-SPECIFIC"/>
    <property type="match status" value="1"/>
</dbReference>
<evidence type="ECO:0000256" key="6">
    <source>
        <dbReference type="ARBA" id="ARBA00023295"/>
    </source>
</evidence>
<evidence type="ECO:0000256" key="4">
    <source>
        <dbReference type="ARBA" id="ARBA00022801"/>
    </source>
</evidence>
<gene>
    <name evidence="12" type="ORF">CANINC_004534</name>
</gene>
<dbReference type="InterPro" id="IPR000165">
    <property type="entry name" value="Glucoamylase"/>
</dbReference>
<dbReference type="STRING" id="52247.A0A4T0WVJ2"/>
<sequence>MQLSKSLFLLTWMCLFFSNFFVSGVPINPLGFDLPLTSVSLLWNATKSVLNVFISHQDNTLVIENGIISVYDLGNKSNSDSFDLWLKEQTNISFTRILDNIGGIGSNLQNVSEGAVIASPSKSKPNYFYQWIRDAAITMQSLIEYLKDHSDDNNTPYSKKLRFAIESYIVNNYILQHLDTKSGTWESGDTLGEPKFLVDSTPFNEHWGRPQRDGPGLRVITIADYLKYLENNKIDISHKKLPSSKYIYEEIVKKDLTYVINSWNKIGFDLWEEVNSFHFFTSITMLKALKVGIELAVQFQDDTFLSRLRIAFTSLRMFILIESGFKDAKIPYIIETPSLTGERSGLDIGSILGCLRSHDLNDGTDLIAIPFSLTDSAVMGSLIGLINDMKYRYPINHEKGNFNNGFALGRYPEDVYDGYGLSEGNPWFIATASAAEFIFKLAYHLYDQKLDLVITKDQYAFYSTFINLNPNIQEDKVIMPFASKAFIKTTLSLLNYGDTFLEVIKLHVAAGGHMSEQFNRYTGYLEGAEDLTWSYGSFWSATRWRDKALDNMNNNSVYIGN</sequence>
<reference evidence="12 13" key="1">
    <citation type="journal article" date="2019" name="Front. Genet.">
        <title>Whole-Genome Sequencing of the Opportunistic Yeast Pathogen Candida inconspicua Uncovers Its Hybrid Origin.</title>
        <authorList>
            <person name="Mixao V."/>
            <person name="Hansen A.P."/>
            <person name="Saus E."/>
            <person name="Boekhout T."/>
            <person name="Lass-Florl C."/>
            <person name="Gabaldon T."/>
        </authorList>
    </citation>
    <scope>NUCLEOTIDE SEQUENCE [LARGE SCALE GENOMIC DNA]</scope>
    <source>
        <strain evidence="12 13">CBS 180</strain>
    </source>
</reference>
<evidence type="ECO:0000256" key="5">
    <source>
        <dbReference type="ARBA" id="ARBA00023277"/>
    </source>
</evidence>
<dbReference type="PANTHER" id="PTHR31616">
    <property type="entry name" value="TREHALASE"/>
    <property type="match status" value="1"/>
</dbReference>
<keyword evidence="4" id="KW-0378">Hydrolase</keyword>
<evidence type="ECO:0000256" key="10">
    <source>
        <dbReference type="SAM" id="SignalP"/>
    </source>
</evidence>
<dbReference type="GO" id="GO:0004339">
    <property type="term" value="F:glucan 1,4-alpha-glucosidase activity"/>
    <property type="evidence" value="ECO:0007669"/>
    <property type="project" value="UniProtKB-EC"/>
</dbReference>
<evidence type="ECO:0000259" key="11">
    <source>
        <dbReference type="Pfam" id="PF00723"/>
    </source>
</evidence>
<keyword evidence="13" id="KW-1185">Reference proteome</keyword>
<dbReference type="Pfam" id="PF00723">
    <property type="entry name" value="Glyco_hydro_15"/>
    <property type="match status" value="1"/>
</dbReference>
<proteinExistence type="inferred from homology"/>
<evidence type="ECO:0000256" key="1">
    <source>
        <dbReference type="ARBA" id="ARBA00001863"/>
    </source>
</evidence>
<comment type="catalytic activity">
    <reaction evidence="1">
        <text>Hydrolysis of terminal (1-&gt;4)-linked alpha-D-glucose residues successively from non-reducing ends of the chains with release of beta-D-glucose.</text>
        <dbReference type="EC" id="3.2.1.3"/>
    </reaction>
</comment>
<keyword evidence="6" id="KW-0326">Glycosidase</keyword>
<feature type="chain" id="PRO_5020283890" description="glucan 1,4-alpha-glucosidase" evidence="10">
    <location>
        <begin position="25"/>
        <end position="561"/>
    </location>
</feature>
<dbReference type="GO" id="GO:0000324">
    <property type="term" value="C:fungal-type vacuole"/>
    <property type="evidence" value="ECO:0007669"/>
    <property type="project" value="TreeGrafter"/>
</dbReference>
<feature type="domain" description="GH15-like" evidence="11">
    <location>
        <begin position="97"/>
        <end position="538"/>
    </location>
</feature>
<keyword evidence="7" id="KW-0624">Polysaccharide degradation</keyword>
<dbReference type="AlphaFoldDB" id="A0A4T0WVJ2"/>
<evidence type="ECO:0000256" key="7">
    <source>
        <dbReference type="ARBA" id="ARBA00023326"/>
    </source>
</evidence>
<dbReference type="PRINTS" id="PR00736">
    <property type="entry name" value="GLHYDRLASE15"/>
</dbReference>
<dbReference type="InterPro" id="IPR011613">
    <property type="entry name" value="GH15-like"/>
</dbReference>